<reference evidence="3" key="1">
    <citation type="submission" date="2010-03" db="EMBL/GenBank/DDBJ databases">
        <title>Complete sequence of Mobiluncus curtisii ATCC 43063.</title>
        <authorList>
            <person name="Muzny D."/>
            <person name="Qin X."/>
            <person name="Deng J."/>
            <person name="Jiang H."/>
            <person name="Liu Y."/>
            <person name="Qu J."/>
            <person name="Song X.-Z."/>
            <person name="Zhang L."/>
            <person name="Thornton R."/>
            <person name="Coyle M."/>
            <person name="Francisco L."/>
            <person name="Jackson L."/>
            <person name="Javaid M."/>
            <person name="Korchina V."/>
            <person name="Kovar C."/>
            <person name="Mata R."/>
            <person name="Mathew T."/>
            <person name="Ngo R."/>
            <person name="Nguyen L."/>
            <person name="Nguyen N."/>
            <person name="Okwuonu G."/>
            <person name="Ongeri F."/>
            <person name="Pham C."/>
            <person name="Simmons D."/>
            <person name="Wilczek-Boney K."/>
            <person name="Hale W."/>
            <person name="Jakkamsetti A."/>
            <person name="Pham P."/>
            <person name="Ruth R."/>
            <person name="San Lucas F."/>
            <person name="Warren J."/>
            <person name="Zhang J."/>
            <person name="Zhao Z."/>
            <person name="Zhou C."/>
            <person name="Zhu D."/>
            <person name="Lee S."/>
            <person name="Bess C."/>
            <person name="Blankenburg K."/>
            <person name="Forbes L."/>
            <person name="Fu Q."/>
            <person name="Gubbala S."/>
            <person name="Hirani K."/>
            <person name="Jayaseelan J.C."/>
            <person name="Lara F."/>
            <person name="Munidasa M."/>
            <person name="Palculict T."/>
            <person name="Patil S."/>
            <person name="Pu L.-L."/>
            <person name="Saada N."/>
            <person name="Tang L."/>
            <person name="Weissenberger G."/>
            <person name="Zhu Y."/>
            <person name="Hemphill L."/>
            <person name="Shang Y."/>
            <person name="Youmans B."/>
            <person name="Ayvaz T."/>
            <person name="Ross M."/>
            <person name="Santibanez J."/>
            <person name="Aqrawi P."/>
            <person name="Gross S."/>
            <person name="Joshi V."/>
            <person name="Fowler G."/>
            <person name="Nazareth L."/>
            <person name="Reid J."/>
            <person name="Worley K."/>
            <person name="Petrosino J."/>
            <person name="Highlander S."/>
            <person name="Gibbs R."/>
            <person name="Gibbs R."/>
        </authorList>
    </citation>
    <scope>NUCLEOTIDE SEQUENCE [LARGE SCALE GENOMIC DNA]</scope>
    <source>
        <strain evidence="3">ATCC 43553</strain>
    </source>
</reference>
<proteinExistence type="predicted"/>
<dbReference type="AlphaFoldDB" id="D4X5U2"/>
<name>D4X5U2_9BURK</name>
<evidence type="ECO:0000313" key="3">
    <source>
        <dbReference type="Proteomes" id="UP000004510"/>
    </source>
</evidence>
<evidence type="ECO:0000256" key="1">
    <source>
        <dbReference type="SAM" id="MobiDB-lite"/>
    </source>
</evidence>
<evidence type="ECO:0000313" key="2">
    <source>
        <dbReference type="EMBL" id="EFF77880.1"/>
    </source>
</evidence>
<comment type="caution">
    <text evidence="2">The sequence shown here is derived from an EMBL/GenBank/DDBJ whole genome shotgun (WGS) entry which is preliminary data.</text>
</comment>
<sequence length="87" mass="9020">MPSIRTPAIKKRMVSRVSGGQSRTAIFAAAKAELHKKQNAAMGTQLIPEAAGAFGGRATGVAFIKGPGERHATQGAGIKHSARAQVR</sequence>
<dbReference type="EMBL" id="ADMS01000019">
    <property type="protein sequence ID" value="EFF77880.1"/>
    <property type="molecule type" value="Genomic_DNA"/>
</dbReference>
<gene>
    <name evidence="2" type="ORF">HMPREF0004_0839</name>
</gene>
<organism evidence="2 3">
    <name type="scientific">Achromobacter piechaudii ATCC 43553</name>
    <dbReference type="NCBI Taxonomy" id="742159"/>
    <lineage>
        <taxon>Bacteria</taxon>
        <taxon>Pseudomonadati</taxon>
        <taxon>Pseudomonadota</taxon>
        <taxon>Betaproteobacteria</taxon>
        <taxon>Burkholderiales</taxon>
        <taxon>Alcaligenaceae</taxon>
        <taxon>Achromobacter</taxon>
    </lineage>
</organism>
<feature type="region of interest" description="Disordered" evidence="1">
    <location>
        <begin position="67"/>
        <end position="87"/>
    </location>
</feature>
<dbReference type="Proteomes" id="UP000004510">
    <property type="component" value="Unassembled WGS sequence"/>
</dbReference>
<dbReference type="HOGENOM" id="CLU_2476242_0_0_4"/>
<protein>
    <submittedName>
        <fullName evidence="2">Uncharacterized protein</fullName>
    </submittedName>
</protein>
<accession>D4X5U2</accession>